<dbReference type="InterPro" id="IPR000515">
    <property type="entry name" value="MetI-like"/>
</dbReference>
<keyword evidence="11" id="KW-1185">Reference proteome</keyword>
<evidence type="ECO:0000259" key="9">
    <source>
        <dbReference type="PROSITE" id="PS50928"/>
    </source>
</evidence>
<evidence type="ECO:0000256" key="4">
    <source>
        <dbReference type="ARBA" id="ARBA00022692"/>
    </source>
</evidence>
<dbReference type="CDD" id="cd06261">
    <property type="entry name" value="TM_PBP2"/>
    <property type="match status" value="1"/>
</dbReference>
<evidence type="ECO:0000256" key="5">
    <source>
        <dbReference type="ARBA" id="ARBA00022989"/>
    </source>
</evidence>
<dbReference type="PROSITE" id="PS50928">
    <property type="entry name" value="ABC_TM1"/>
    <property type="match status" value="1"/>
</dbReference>
<dbReference type="GO" id="GO:0055085">
    <property type="term" value="P:transmembrane transport"/>
    <property type="evidence" value="ECO:0007669"/>
    <property type="project" value="InterPro"/>
</dbReference>
<dbReference type="GO" id="GO:0005886">
    <property type="term" value="C:plasma membrane"/>
    <property type="evidence" value="ECO:0007669"/>
    <property type="project" value="UniProtKB-SubCell"/>
</dbReference>
<accession>A0A8J2XL84</accession>
<feature type="region of interest" description="Disordered" evidence="8">
    <location>
        <begin position="295"/>
        <end position="336"/>
    </location>
</feature>
<keyword evidence="3" id="KW-1003">Cell membrane</keyword>
<proteinExistence type="inferred from homology"/>
<comment type="subcellular location">
    <subcellularLocation>
        <location evidence="1 7">Cell membrane</location>
        <topology evidence="1 7">Multi-pass membrane protein</topology>
    </subcellularLocation>
</comment>
<name>A0A8J2XL84_9MICO</name>
<dbReference type="EMBL" id="BMFY01000010">
    <property type="protein sequence ID" value="GGA19927.1"/>
    <property type="molecule type" value="Genomic_DNA"/>
</dbReference>
<dbReference type="Pfam" id="PF12911">
    <property type="entry name" value="OppC_N"/>
    <property type="match status" value="1"/>
</dbReference>
<dbReference type="Pfam" id="PF00528">
    <property type="entry name" value="BPD_transp_1"/>
    <property type="match status" value="1"/>
</dbReference>
<evidence type="ECO:0000256" key="6">
    <source>
        <dbReference type="ARBA" id="ARBA00023136"/>
    </source>
</evidence>
<dbReference type="InterPro" id="IPR025966">
    <property type="entry name" value="OppC_N"/>
</dbReference>
<feature type="transmembrane region" description="Helical" evidence="7">
    <location>
        <begin position="133"/>
        <end position="152"/>
    </location>
</feature>
<evidence type="ECO:0000313" key="11">
    <source>
        <dbReference type="Proteomes" id="UP000616114"/>
    </source>
</evidence>
<dbReference type="PANTHER" id="PTHR43386:SF25">
    <property type="entry name" value="PEPTIDE ABC TRANSPORTER PERMEASE PROTEIN"/>
    <property type="match status" value="1"/>
</dbReference>
<protein>
    <submittedName>
        <fullName evidence="10">ABC transporter permease</fullName>
    </submittedName>
</protein>
<dbReference type="InterPro" id="IPR050366">
    <property type="entry name" value="BP-dependent_transpt_permease"/>
</dbReference>
<dbReference type="InterPro" id="IPR035906">
    <property type="entry name" value="MetI-like_sf"/>
</dbReference>
<comment type="similarity">
    <text evidence="7">Belongs to the binding-protein-dependent transport system permease family.</text>
</comment>
<evidence type="ECO:0000256" key="1">
    <source>
        <dbReference type="ARBA" id="ARBA00004651"/>
    </source>
</evidence>
<keyword evidence="2 7" id="KW-0813">Transport</keyword>
<dbReference type="Proteomes" id="UP000616114">
    <property type="component" value="Unassembled WGS sequence"/>
</dbReference>
<dbReference type="AlphaFoldDB" id="A0A8J2XL84"/>
<evidence type="ECO:0000256" key="7">
    <source>
        <dbReference type="RuleBase" id="RU363032"/>
    </source>
</evidence>
<dbReference type="Gene3D" id="1.10.3720.10">
    <property type="entry name" value="MetI-like"/>
    <property type="match status" value="1"/>
</dbReference>
<evidence type="ECO:0000256" key="2">
    <source>
        <dbReference type="ARBA" id="ARBA00022448"/>
    </source>
</evidence>
<feature type="transmembrane region" description="Helical" evidence="7">
    <location>
        <begin position="30"/>
        <end position="53"/>
    </location>
</feature>
<dbReference type="PANTHER" id="PTHR43386">
    <property type="entry name" value="OLIGOPEPTIDE TRANSPORT SYSTEM PERMEASE PROTEIN APPC"/>
    <property type="match status" value="1"/>
</dbReference>
<gene>
    <name evidence="10" type="ORF">GCM10011333_23810</name>
</gene>
<evidence type="ECO:0000256" key="3">
    <source>
        <dbReference type="ARBA" id="ARBA00022475"/>
    </source>
</evidence>
<feature type="region of interest" description="Disordered" evidence="8">
    <location>
        <begin position="1"/>
        <end position="20"/>
    </location>
</feature>
<feature type="transmembrane region" description="Helical" evidence="7">
    <location>
        <begin position="262"/>
        <end position="283"/>
    </location>
</feature>
<reference evidence="10" key="2">
    <citation type="submission" date="2020-09" db="EMBL/GenBank/DDBJ databases">
        <authorList>
            <person name="Sun Q."/>
            <person name="Zhou Y."/>
        </authorList>
    </citation>
    <scope>NUCLEOTIDE SEQUENCE</scope>
    <source>
        <strain evidence="10">CGMCC 1.12785</strain>
    </source>
</reference>
<feature type="transmembrane region" description="Helical" evidence="7">
    <location>
        <begin position="158"/>
        <end position="176"/>
    </location>
</feature>
<feature type="transmembrane region" description="Helical" evidence="7">
    <location>
        <begin position="214"/>
        <end position="239"/>
    </location>
</feature>
<keyword evidence="5 7" id="KW-1133">Transmembrane helix</keyword>
<evidence type="ECO:0000313" key="10">
    <source>
        <dbReference type="EMBL" id="GGA19927.1"/>
    </source>
</evidence>
<sequence length="336" mass="34495">MADLATAPKNASRLVPLPGRRPRTVTGRNLQVGVALVIIAVVVLSSVFAPLVAPHDPLLSDPASKYLPPGSPGHLLGTDDQGRDLLSRIIWGGRTSLLIAVVAVAFSTVVGSALAIVAGFAGPLLSGLIMRTVDVMFAFPVIIVAVALAALFAPGPSVVILAIAFAVIPYVSRVVFAEVKQQKGQDYVEAAVSLGAGHASILFREVLPNVTTQIIVYATSLVGGMVVFASSLSAVGIGVQPPTADWGQMIATGARVVISGNLYVALFPGLMVLIVALAFNWLGDGLRDVLDVRQRSGAPSRRKTGDAGADGRDTPVGAAGPDGHADASGPAEEVPR</sequence>
<feature type="transmembrane region" description="Helical" evidence="7">
    <location>
        <begin position="97"/>
        <end position="121"/>
    </location>
</feature>
<keyword evidence="6 7" id="KW-0472">Membrane</keyword>
<keyword evidence="4 7" id="KW-0812">Transmembrane</keyword>
<organism evidence="10 11">
    <name type="scientific">Sediminivirga luteola</name>
    <dbReference type="NCBI Taxonomy" id="1774748"/>
    <lineage>
        <taxon>Bacteria</taxon>
        <taxon>Bacillati</taxon>
        <taxon>Actinomycetota</taxon>
        <taxon>Actinomycetes</taxon>
        <taxon>Micrococcales</taxon>
        <taxon>Brevibacteriaceae</taxon>
        <taxon>Sediminivirga</taxon>
    </lineage>
</organism>
<feature type="domain" description="ABC transmembrane type-1" evidence="9">
    <location>
        <begin position="93"/>
        <end position="283"/>
    </location>
</feature>
<reference evidence="10" key="1">
    <citation type="journal article" date="2014" name="Int. J. Syst. Evol. Microbiol.">
        <title>Complete genome sequence of Corynebacterium casei LMG S-19264T (=DSM 44701T), isolated from a smear-ripened cheese.</title>
        <authorList>
            <consortium name="US DOE Joint Genome Institute (JGI-PGF)"/>
            <person name="Walter F."/>
            <person name="Albersmeier A."/>
            <person name="Kalinowski J."/>
            <person name="Ruckert C."/>
        </authorList>
    </citation>
    <scope>NUCLEOTIDE SEQUENCE</scope>
    <source>
        <strain evidence="10">CGMCC 1.12785</strain>
    </source>
</reference>
<comment type="caution">
    <text evidence="10">The sequence shown here is derived from an EMBL/GenBank/DDBJ whole genome shotgun (WGS) entry which is preliminary data.</text>
</comment>
<feature type="compositionally biased region" description="Basic and acidic residues" evidence="8">
    <location>
        <begin position="303"/>
        <end position="313"/>
    </location>
</feature>
<evidence type="ECO:0000256" key="8">
    <source>
        <dbReference type="SAM" id="MobiDB-lite"/>
    </source>
</evidence>
<dbReference type="SUPFAM" id="SSF161098">
    <property type="entry name" value="MetI-like"/>
    <property type="match status" value="1"/>
</dbReference>